<feature type="region of interest" description="Disordered" evidence="10">
    <location>
        <begin position="148"/>
        <end position="198"/>
    </location>
</feature>
<dbReference type="CTD" id="84186"/>
<sequence length="634" mass="71372">MMFEGLSDVEAYEDELYGEVDSESDSCVDSEVEFQLYSQVHYSQQLPSGTDVTAADTAADKTAGASGNAAAAIVSSTPRPLKPEVIVISSDDSPAPVMPVSSIRASGRAKEATAVRRAKRATPHVVVAGGWKATRGGTHGRVRETITLETEGSDTSHAQTLDDSSDDKDSGDDDDDDGSSSVRSWMLLGDKGGGKRDALEKPEEIMINLKGDGRQGREFSSEGDSEGEWTVNEKDMEASLENKRAPSFHSTRIRYYDKTVTCRNCDKQGHLSKNCPSARKLPTCGVCGTKGHVVNVCPFRLCPNCHRPGHVLSDCIEKPGHYKQCHRCCMTGHYADECPDTWRQFHLTVEPGPLVRPPVEPDRAHARVFCYNCAAEGHYGHECVRRRMDLYIYPTVPFICHYDSPHEFHLREKRLQRIARELRETGQLQESLLNPLKRRRLELEAEQGLSQKQRTRLKARLDRAEESEAARLHRKRQQLRTRRHEHYMRRTAGLPAWDGSGAGSSHHSHHRQRGHDRREKRAREAPVAEERSERGFQRRAAVAGEGYFPAEPVEWQNDKGRKRKEEIKQRLKLKGKMKMKKLREKKARRKHGRCADEEEGGSADRVPAFLPPSRKKSRRKRARASASASETCVE</sequence>
<evidence type="ECO:0000256" key="8">
    <source>
        <dbReference type="ARBA" id="ARBA00043023"/>
    </source>
</evidence>
<feature type="compositionally biased region" description="Polar residues" evidence="10">
    <location>
        <begin position="148"/>
        <end position="161"/>
    </location>
</feature>
<evidence type="ECO:0000313" key="14">
    <source>
        <dbReference type="RefSeq" id="XP_032805590.1"/>
    </source>
</evidence>
<dbReference type="GO" id="GO:0003723">
    <property type="term" value="F:RNA binding"/>
    <property type="evidence" value="ECO:0007669"/>
    <property type="project" value="TreeGrafter"/>
</dbReference>
<dbReference type="PROSITE" id="PS50158">
    <property type="entry name" value="ZF_CCHC"/>
    <property type="match status" value="3"/>
</dbReference>
<proteinExistence type="predicted"/>
<keyword evidence="3" id="KW-0677">Repeat</keyword>
<keyword evidence="5" id="KW-0862">Zinc</keyword>
<dbReference type="KEGG" id="pmrn:116940220"/>
<dbReference type="InterPro" id="IPR001878">
    <property type="entry name" value="Znf_CCHC"/>
</dbReference>
<dbReference type="PANTHER" id="PTHR46543:SF1">
    <property type="entry name" value="ZINC FINGER CCHC DOMAIN-CONTAINING PROTEIN 7"/>
    <property type="match status" value="1"/>
</dbReference>
<feature type="compositionally biased region" description="Acidic residues" evidence="10">
    <location>
        <begin position="163"/>
        <end position="178"/>
    </location>
</feature>
<feature type="compositionally biased region" description="Basic and acidic residues" evidence="10">
    <location>
        <begin position="556"/>
        <end position="569"/>
    </location>
</feature>
<feature type="compositionally biased region" description="Basic residues" evidence="10">
    <location>
        <begin position="613"/>
        <end position="623"/>
    </location>
</feature>
<dbReference type="GO" id="GO:0071038">
    <property type="term" value="P:TRAMP-dependent tRNA surveillance pathway"/>
    <property type="evidence" value="ECO:0007669"/>
    <property type="project" value="TreeGrafter"/>
</dbReference>
<evidence type="ECO:0000256" key="10">
    <source>
        <dbReference type="SAM" id="MobiDB-lite"/>
    </source>
</evidence>
<evidence type="ECO:0000256" key="6">
    <source>
        <dbReference type="ARBA" id="ARBA00023242"/>
    </source>
</evidence>
<evidence type="ECO:0000259" key="11">
    <source>
        <dbReference type="PROSITE" id="PS50158"/>
    </source>
</evidence>
<dbReference type="GO" id="GO:0071036">
    <property type="term" value="P:nuclear polyadenylation-dependent snoRNA catabolic process"/>
    <property type="evidence" value="ECO:0007669"/>
    <property type="project" value="TreeGrafter"/>
</dbReference>
<keyword evidence="6" id="KW-0539">Nucleus</keyword>
<protein>
    <recommendedName>
        <fullName evidence="7">Zinc finger CCHC domain-containing protein 7</fullName>
    </recommendedName>
    <alternativeName>
        <fullName evidence="8">TRAMP-like complex RNA-binding factor ZCCHC7</fullName>
    </alternativeName>
</protein>
<feature type="compositionally biased region" description="Basic and acidic residues" evidence="10">
    <location>
        <begin position="459"/>
        <end position="471"/>
    </location>
</feature>
<dbReference type="GO" id="GO:0071035">
    <property type="term" value="P:nuclear polyadenylation-dependent rRNA catabolic process"/>
    <property type="evidence" value="ECO:0007669"/>
    <property type="project" value="TreeGrafter"/>
</dbReference>
<feature type="compositionally biased region" description="Basic residues" evidence="10">
    <location>
        <begin position="472"/>
        <end position="489"/>
    </location>
</feature>
<evidence type="ECO:0000256" key="4">
    <source>
        <dbReference type="ARBA" id="ARBA00022771"/>
    </source>
</evidence>
<dbReference type="GO" id="GO:0071037">
    <property type="term" value="P:nuclear polyadenylation-dependent snRNA catabolic process"/>
    <property type="evidence" value="ECO:0007669"/>
    <property type="project" value="TreeGrafter"/>
</dbReference>
<keyword evidence="4 9" id="KW-0863">Zinc-finger</keyword>
<keyword evidence="2" id="KW-0479">Metal-binding</keyword>
<evidence type="ECO:0000256" key="1">
    <source>
        <dbReference type="ARBA" id="ARBA00004123"/>
    </source>
</evidence>
<evidence type="ECO:0000313" key="13">
    <source>
        <dbReference type="RefSeq" id="XP_032805589.1"/>
    </source>
</evidence>
<evidence type="ECO:0000256" key="7">
    <source>
        <dbReference type="ARBA" id="ARBA00041190"/>
    </source>
</evidence>
<dbReference type="Pfam" id="PF00098">
    <property type="entry name" value="zf-CCHC"/>
    <property type="match status" value="1"/>
</dbReference>
<feature type="domain" description="CCHC-type" evidence="11">
    <location>
        <begin position="325"/>
        <end position="340"/>
    </location>
</feature>
<feature type="compositionally biased region" description="Basic and acidic residues" evidence="10">
    <location>
        <begin position="516"/>
        <end position="536"/>
    </location>
</feature>
<dbReference type="PANTHER" id="PTHR46543">
    <property type="entry name" value="ZINC FINGER CCHC DOMAIN-CONTAINING PROTEIN 7"/>
    <property type="match status" value="1"/>
</dbReference>
<dbReference type="GO" id="GO:0031499">
    <property type="term" value="C:TRAMP complex"/>
    <property type="evidence" value="ECO:0007669"/>
    <property type="project" value="TreeGrafter"/>
</dbReference>
<dbReference type="GO" id="GO:0071039">
    <property type="term" value="P:nuclear polyadenylation-dependent CUT catabolic process"/>
    <property type="evidence" value="ECO:0007669"/>
    <property type="project" value="TreeGrafter"/>
</dbReference>
<organism evidence="12 13">
    <name type="scientific">Petromyzon marinus</name>
    <name type="common">Sea lamprey</name>
    <dbReference type="NCBI Taxonomy" id="7757"/>
    <lineage>
        <taxon>Eukaryota</taxon>
        <taxon>Metazoa</taxon>
        <taxon>Chordata</taxon>
        <taxon>Craniata</taxon>
        <taxon>Vertebrata</taxon>
        <taxon>Cyclostomata</taxon>
        <taxon>Hyperoartia</taxon>
        <taxon>Petromyzontiformes</taxon>
        <taxon>Petromyzontidae</taxon>
        <taxon>Petromyzon</taxon>
    </lineage>
</organism>
<evidence type="ECO:0000256" key="5">
    <source>
        <dbReference type="ARBA" id="ARBA00022833"/>
    </source>
</evidence>
<dbReference type="AlphaFoldDB" id="A0AAJ7SUP9"/>
<dbReference type="SUPFAM" id="SSF57756">
    <property type="entry name" value="Retrovirus zinc finger-like domains"/>
    <property type="match status" value="1"/>
</dbReference>
<dbReference type="InterPro" id="IPR036875">
    <property type="entry name" value="Znf_CCHC_sf"/>
</dbReference>
<dbReference type="GO" id="GO:0071031">
    <property type="term" value="P:nuclear mRNA surveillance of mRNA 3'-end processing"/>
    <property type="evidence" value="ECO:0007669"/>
    <property type="project" value="TreeGrafter"/>
</dbReference>
<feature type="domain" description="CCHC-type" evidence="11">
    <location>
        <begin position="262"/>
        <end position="277"/>
    </location>
</feature>
<feature type="domain" description="CCHC-type" evidence="11">
    <location>
        <begin position="370"/>
        <end position="383"/>
    </location>
</feature>
<evidence type="ECO:0000313" key="12">
    <source>
        <dbReference type="Proteomes" id="UP001318040"/>
    </source>
</evidence>
<dbReference type="RefSeq" id="XP_032805590.1">
    <property type="nucleotide sequence ID" value="XM_032949699.1"/>
</dbReference>
<evidence type="ECO:0000256" key="9">
    <source>
        <dbReference type="PROSITE-ProRule" id="PRU00047"/>
    </source>
</evidence>
<dbReference type="SMART" id="SM00343">
    <property type="entry name" value="ZnF_C2HC"/>
    <property type="match status" value="5"/>
</dbReference>
<dbReference type="Proteomes" id="UP001318040">
    <property type="component" value="Chromosome 8"/>
</dbReference>
<feature type="region of interest" description="Disordered" evidence="10">
    <location>
        <begin position="444"/>
        <end position="634"/>
    </location>
</feature>
<name>A0AAJ7SUP9_PETMA</name>
<keyword evidence="12" id="KW-1185">Reference proteome</keyword>
<evidence type="ECO:0000256" key="2">
    <source>
        <dbReference type="ARBA" id="ARBA00022723"/>
    </source>
</evidence>
<feature type="compositionally biased region" description="Basic residues" evidence="10">
    <location>
        <begin position="506"/>
        <end position="515"/>
    </location>
</feature>
<dbReference type="InterPro" id="IPR051644">
    <property type="entry name" value="TRAMP_AT-DNA-binding"/>
</dbReference>
<feature type="compositionally biased region" description="Low complexity" evidence="10">
    <location>
        <begin position="624"/>
        <end position="634"/>
    </location>
</feature>
<feature type="compositionally biased region" description="Basic residues" evidence="10">
    <location>
        <begin position="570"/>
        <end position="592"/>
    </location>
</feature>
<dbReference type="Gene3D" id="4.10.60.10">
    <property type="entry name" value="Zinc finger, CCHC-type"/>
    <property type="match status" value="2"/>
</dbReference>
<reference evidence="13 14" key="1">
    <citation type="submission" date="2025-04" db="UniProtKB">
        <authorList>
            <consortium name="RefSeq"/>
        </authorList>
    </citation>
    <scope>IDENTIFICATION</scope>
    <source>
        <tissue evidence="13 14">Sperm</tissue>
    </source>
</reference>
<accession>A0AAJ7SUP9</accession>
<dbReference type="GO" id="GO:0008270">
    <property type="term" value="F:zinc ion binding"/>
    <property type="evidence" value="ECO:0007669"/>
    <property type="project" value="UniProtKB-KW"/>
</dbReference>
<dbReference type="RefSeq" id="XP_032805589.1">
    <property type="nucleotide sequence ID" value="XM_032949698.1"/>
</dbReference>
<evidence type="ECO:0000256" key="3">
    <source>
        <dbReference type="ARBA" id="ARBA00022737"/>
    </source>
</evidence>
<gene>
    <name evidence="13 14" type="primary">ZCCHC7</name>
</gene>
<comment type="subcellular location">
    <subcellularLocation>
        <location evidence="1">Nucleus</location>
    </subcellularLocation>
</comment>